<reference evidence="8" key="1">
    <citation type="submission" date="2018-06" db="EMBL/GenBank/DDBJ databases">
        <authorList>
            <person name="Zhirakovskaya E."/>
        </authorList>
    </citation>
    <scope>NUCLEOTIDE SEQUENCE</scope>
</reference>
<keyword evidence="2 6" id="KW-0812">Transmembrane</keyword>
<feature type="transmembrane region" description="Helical" evidence="6">
    <location>
        <begin position="120"/>
        <end position="139"/>
    </location>
</feature>
<feature type="transmembrane region" description="Helical" evidence="6">
    <location>
        <begin position="188"/>
        <end position="206"/>
    </location>
</feature>
<keyword evidence="3 6" id="KW-1133">Transmembrane helix</keyword>
<dbReference type="GO" id="GO:0016020">
    <property type="term" value="C:membrane"/>
    <property type="evidence" value="ECO:0007669"/>
    <property type="project" value="UniProtKB-SubCell"/>
</dbReference>
<dbReference type="PANTHER" id="PTHR37422:SF13">
    <property type="entry name" value="LIPOPOLYSACCHARIDE BIOSYNTHESIS PROTEIN PA4999-RELATED"/>
    <property type="match status" value="1"/>
</dbReference>
<evidence type="ECO:0000256" key="1">
    <source>
        <dbReference type="ARBA" id="ARBA00004141"/>
    </source>
</evidence>
<evidence type="ECO:0000256" key="6">
    <source>
        <dbReference type="SAM" id="Phobius"/>
    </source>
</evidence>
<gene>
    <name evidence="8" type="ORF">MNBD_ALPHA09-405</name>
</gene>
<sequence length="442" mass="48644">MTSVVDRGTTGAEIPSRESWPGELSPGAIDRTIDGLIVVFLGFLVPLVSLFRGHWLEYFLPVGLALSFLHLLRHGVLWRDYFHVVPRIAFFSVGAFILLGFLAALRVFDADEPYENLRAFVAPLVVYLAFYGVIFFVMIRGSALAARILKGLLWGTVLAFAILALEPFTGIASEWIYPVAQKTKPFSLAHFNRTLLALAMLSWLAAPWITRRFGHAGLAVVPPLAVWLLNFTGESDTVTLGLVPAVAVYFLALRRPRWVLNAGFLFTILLLLSAPVLYPVIFDLAKNLGENDRFGFLFRAEIWDAVALFISKAPIFGHGMQSTLRFSPLEIANLFFPDKLIYHPHNAFLQVWADMGLAGALAMAGMLWAMWRGLANVGDDRLPHILAMFSFAIAAFVTTHSLWAAWWLGLLAMVTAYAIASSGTIAHRQTGTAGGPEAGAAR</sequence>
<evidence type="ECO:0000313" key="8">
    <source>
        <dbReference type="EMBL" id="VAW17944.1"/>
    </source>
</evidence>
<dbReference type="PANTHER" id="PTHR37422">
    <property type="entry name" value="TEICHURONIC ACID BIOSYNTHESIS PROTEIN TUAE"/>
    <property type="match status" value="1"/>
</dbReference>
<comment type="subcellular location">
    <subcellularLocation>
        <location evidence="1">Membrane</location>
        <topology evidence="1">Multi-pass membrane protein</topology>
    </subcellularLocation>
</comment>
<dbReference type="EMBL" id="UOEM01000109">
    <property type="protein sequence ID" value="VAW17944.1"/>
    <property type="molecule type" value="Genomic_DNA"/>
</dbReference>
<feature type="transmembrane region" description="Helical" evidence="6">
    <location>
        <begin position="88"/>
        <end position="108"/>
    </location>
</feature>
<feature type="domain" description="O-antigen ligase-related" evidence="7">
    <location>
        <begin position="231"/>
        <end position="363"/>
    </location>
</feature>
<name>A0A3B0UB65_9ZZZZ</name>
<evidence type="ECO:0000256" key="5">
    <source>
        <dbReference type="SAM" id="MobiDB-lite"/>
    </source>
</evidence>
<evidence type="ECO:0000256" key="2">
    <source>
        <dbReference type="ARBA" id="ARBA00022692"/>
    </source>
</evidence>
<proteinExistence type="predicted"/>
<dbReference type="Pfam" id="PF04932">
    <property type="entry name" value="Wzy_C"/>
    <property type="match status" value="1"/>
</dbReference>
<feature type="transmembrane region" description="Helical" evidence="6">
    <location>
        <begin position="33"/>
        <end position="52"/>
    </location>
</feature>
<dbReference type="InterPro" id="IPR051533">
    <property type="entry name" value="WaaL-like"/>
</dbReference>
<evidence type="ECO:0000259" key="7">
    <source>
        <dbReference type="Pfam" id="PF04932"/>
    </source>
</evidence>
<accession>A0A3B0UB65</accession>
<feature type="region of interest" description="Disordered" evidence="5">
    <location>
        <begin position="1"/>
        <end position="21"/>
    </location>
</feature>
<feature type="transmembrane region" description="Helical" evidence="6">
    <location>
        <begin position="237"/>
        <end position="253"/>
    </location>
</feature>
<evidence type="ECO:0000256" key="3">
    <source>
        <dbReference type="ARBA" id="ARBA00022989"/>
    </source>
</evidence>
<feature type="transmembrane region" description="Helical" evidence="6">
    <location>
        <begin position="382"/>
        <end position="398"/>
    </location>
</feature>
<organism evidence="8">
    <name type="scientific">hydrothermal vent metagenome</name>
    <dbReference type="NCBI Taxonomy" id="652676"/>
    <lineage>
        <taxon>unclassified sequences</taxon>
        <taxon>metagenomes</taxon>
        <taxon>ecological metagenomes</taxon>
    </lineage>
</organism>
<dbReference type="InterPro" id="IPR007016">
    <property type="entry name" value="O-antigen_ligase-rel_domated"/>
</dbReference>
<feature type="transmembrane region" description="Helical" evidence="6">
    <location>
        <begin position="260"/>
        <end position="281"/>
    </location>
</feature>
<protein>
    <recommendedName>
        <fullName evidence="7">O-antigen ligase-related domain-containing protein</fullName>
    </recommendedName>
</protein>
<evidence type="ECO:0000256" key="4">
    <source>
        <dbReference type="ARBA" id="ARBA00023136"/>
    </source>
</evidence>
<feature type="transmembrane region" description="Helical" evidence="6">
    <location>
        <begin position="347"/>
        <end position="370"/>
    </location>
</feature>
<dbReference type="AlphaFoldDB" id="A0A3B0UB65"/>
<feature type="transmembrane region" description="Helical" evidence="6">
    <location>
        <begin position="151"/>
        <end position="176"/>
    </location>
</feature>
<keyword evidence="4 6" id="KW-0472">Membrane</keyword>
<feature type="transmembrane region" description="Helical" evidence="6">
    <location>
        <begin position="404"/>
        <end position="420"/>
    </location>
</feature>